<evidence type="ECO:0000313" key="4">
    <source>
        <dbReference type="Proteomes" id="UP000092659"/>
    </source>
</evidence>
<protein>
    <submittedName>
        <fullName evidence="2">Uncharacterized protein</fullName>
    </submittedName>
</protein>
<evidence type="ECO:0000313" key="2">
    <source>
        <dbReference type="EMBL" id="ANP51549.1"/>
    </source>
</evidence>
<dbReference type="Proteomes" id="UP000092659">
    <property type="component" value="Chromosome"/>
</dbReference>
<reference evidence="3 5" key="2">
    <citation type="submission" date="2021-03" db="EMBL/GenBank/DDBJ databases">
        <title>Genomic Encyclopedia of Type Strains, Phase IV (KMG-IV): sequencing the most valuable type-strain genomes for metagenomic binning, comparative biology and taxonomic classification.</title>
        <authorList>
            <person name="Goeker M."/>
        </authorList>
    </citation>
    <scope>NUCLEOTIDE SEQUENCE [LARGE SCALE GENOMIC DNA]</scope>
    <source>
        <strain evidence="3 5">DSM 40499</strain>
    </source>
</reference>
<sequence length="108" mass="11010">MAVGGPVENLGDGPVRPLHRTVSGPIPGALSSGPAAPAGPGARDQHTDRHPGTPRSVHTDAAVAALRDSRLCDDDAEWRNAAAARGGVPATETRDLVHRPRLAAAPHG</sequence>
<dbReference type="AlphaFoldDB" id="A0A1B1AYA6"/>
<accession>A0A1B1AYA6</accession>
<evidence type="ECO:0000256" key="1">
    <source>
        <dbReference type="SAM" id="MobiDB-lite"/>
    </source>
</evidence>
<feature type="compositionally biased region" description="Low complexity" evidence="1">
    <location>
        <begin position="23"/>
        <end position="42"/>
    </location>
</feature>
<dbReference type="Proteomes" id="UP001519309">
    <property type="component" value="Unassembled WGS sequence"/>
</dbReference>
<proteinExistence type="predicted"/>
<dbReference type="RefSeq" id="WP_067306182.1">
    <property type="nucleotide sequence ID" value="NZ_CP016279.1"/>
</dbReference>
<dbReference type="EMBL" id="JAGGLP010000038">
    <property type="protein sequence ID" value="MBP2056057.1"/>
    <property type="molecule type" value="Genomic_DNA"/>
</dbReference>
<keyword evidence="5" id="KW-1185">Reference proteome</keyword>
<feature type="region of interest" description="Disordered" evidence="1">
    <location>
        <begin position="1"/>
        <end position="58"/>
    </location>
</feature>
<gene>
    <name evidence="2" type="ORF">AVL59_19790</name>
    <name evidence="3" type="ORF">J2Z21_009074</name>
</gene>
<reference evidence="2 4" key="1">
    <citation type="submission" date="2016-06" db="EMBL/GenBank/DDBJ databases">
        <title>Complete genome sequence of Streptomyces griseochromogenes ATCC 14511, the Blasticidin S producer.</title>
        <authorList>
            <person name="Wu L."/>
        </authorList>
    </citation>
    <scope>NUCLEOTIDE SEQUENCE [LARGE SCALE GENOMIC DNA]</scope>
    <source>
        <strain evidence="2 4">ATCC 14511</strain>
    </source>
</reference>
<organism evidence="2 4">
    <name type="scientific">Streptomyces griseochromogenes</name>
    <dbReference type="NCBI Taxonomy" id="68214"/>
    <lineage>
        <taxon>Bacteria</taxon>
        <taxon>Bacillati</taxon>
        <taxon>Actinomycetota</taxon>
        <taxon>Actinomycetes</taxon>
        <taxon>Kitasatosporales</taxon>
        <taxon>Streptomycetaceae</taxon>
        <taxon>Streptomyces</taxon>
    </lineage>
</organism>
<evidence type="ECO:0000313" key="5">
    <source>
        <dbReference type="Proteomes" id="UP001519309"/>
    </source>
</evidence>
<dbReference type="KEGG" id="sgs:AVL59_19790"/>
<feature type="region of interest" description="Disordered" evidence="1">
    <location>
        <begin position="83"/>
        <end position="108"/>
    </location>
</feature>
<dbReference type="EMBL" id="CP016279">
    <property type="protein sequence ID" value="ANP51549.1"/>
    <property type="molecule type" value="Genomic_DNA"/>
</dbReference>
<evidence type="ECO:0000313" key="3">
    <source>
        <dbReference type="EMBL" id="MBP2056057.1"/>
    </source>
</evidence>
<name>A0A1B1AYA6_9ACTN</name>